<dbReference type="InterPro" id="IPR009061">
    <property type="entry name" value="DNA-bd_dom_put_sf"/>
</dbReference>
<sequence length="69" mass="7699">MSTTTARTADRLLYVEEVAEMLRKSPNALRYMISRGTAPKSAKVAGRRMFRESDVLAWIDGCFDAEDAA</sequence>
<keyword evidence="3" id="KW-1185">Reference proteome</keyword>
<dbReference type="InterPro" id="IPR041657">
    <property type="entry name" value="HTH_17"/>
</dbReference>
<gene>
    <name evidence="2" type="ORF">ACFPCS_07715</name>
</gene>
<feature type="domain" description="Helix-turn-helix" evidence="1">
    <location>
        <begin position="14"/>
        <end position="61"/>
    </location>
</feature>
<dbReference type="SUPFAM" id="SSF46955">
    <property type="entry name" value="Putative DNA-binding domain"/>
    <property type="match status" value="1"/>
</dbReference>
<protein>
    <submittedName>
        <fullName evidence="2">Helix-turn-helix transcriptional regulator</fullName>
    </submittedName>
</protein>
<dbReference type="Pfam" id="PF12728">
    <property type="entry name" value="HTH_17"/>
    <property type="match status" value="1"/>
</dbReference>
<evidence type="ECO:0000259" key="1">
    <source>
        <dbReference type="Pfam" id="PF12728"/>
    </source>
</evidence>
<proteinExistence type="predicted"/>
<evidence type="ECO:0000313" key="2">
    <source>
        <dbReference type="EMBL" id="MFC4903452.1"/>
    </source>
</evidence>
<accession>A0ABV9THJ7</accession>
<evidence type="ECO:0000313" key="3">
    <source>
        <dbReference type="Proteomes" id="UP001595797"/>
    </source>
</evidence>
<name>A0ABV9THJ7_9MICC</name>
<dbReference type="EMBL" id="JBHSIW010000007">
    <property type="protein sequence ID" value="MFC4903452.1"/>
    <property type="molecule type" value="Genomic_DNA"/>
</dbReference>
<organism evidence="2 3">
    <name type="scientific">Kocuria oceani</name>
    <dbReference type="NCBI Taxonomy" id="988827"/>
    <lineage>
        <taxon>Bacteria</taxon>
        <taxon>Bacillati</taxon>
        <taxon>Actinomycetota</taxon>
        <taxon>Actinomycetes</taxon>
        <taxon>Micrococcales</taxon>
        <taxon>Micrococcaceae</taxon>
        <taxon>Kocuria</taxon>
    </lineage>
</organism>
<dbReference type="RefSeq" id="WP_277550760.1">
    <property type="nucleotide sequence ID" value="NZ_JARAMH010000004.1"/>
</dbReference>
<reference evidence="3" key="1">
    <citation type="journal article" date="2019" name="Int. J. Syst. Evol. Microbiol.">
        <title>The Global Catalogue of Microorganisms (GCM) 10K type strain sequencing project: providing services to taxonomists for standard genome sequencing and annotation.</title>
        <authorList>
            <consortium name="The Broad Institute Genomics Platform"/>
            <consortium name="The Broad Institute Genome Sequencing Center for Infectious Disease"/>
            <person name="Wu L."/>
            <person name="Ma J."/>
        </authorList>
    </citation>
    <scope>NUCLEOTIDE SEQUENCE [LARGE SCALE GENOMIC DNA]</scope>
    <source>
        <strain evidence="3">CGMCC 4.6946</strain>
    </source>
</reference>
<comment type="caution">
    <text evidence="2">The sequence shown here is derived from an EMBL/GenBank/DDBJ whole genome shotgun (WGS) entry which is preliminary data.</text>
</comment>
<dbReference type="Proteomes" id="UP001595797">
    <property type="component" value="Unassembled WGS sequence"/>
</dbReference>